<dbReference type="GO" id="GO:0005886">
    <property type="term" value="C:plasma membrane"/>
    <property type="evidence" value="ECO:0007669"/>
    <property type="project" value="UniProtKB-SubCell"/>
</dbReference>
<dbReference type="AlphaFoldDB" id="A0AAE3FTT8"/>
<dbReference type="EMBL" id="JAKRVY010000016">
    <property type="protein sequence ID" value="MCL9815229.1"/>
    <property type="molecule type" value="Genomic_DNA"/>
</dbReference>
<feature type="transmembrane region" description="Helical" evidence="1">
    <location>
        <begin position="109"/>
        <end position="131"/>
    </location>
</feature>
<feature type="transmembrane region" description="Helical" evidence="1">
    <location>
        <begin position="137"/>
        <end position="160"/>
    </location>
</feature>
<feature type="transmembrane region" description="Helical" evidence="1">
    <location>
        <begin position="172"/>
        <end position="193"/>
    </location>
</feature>
<evidence type="ECO:0000313" key="2">
    <source>
        <dbReference type="EMBL" id="MCL9815229.1"/>
    </source>
</evidence>
<gene>
    <name evidence="2" type="ORF">AArcSt11_16375</name>
</gene>
<keyword evidence="1" id="KW-0472">Membrane</keyword>
<name>A0AAE3FTT8_9EURY</name>
<dbReference type="GO" id="GO:0140359">
    <property type="term" value="F:ABC-type transporter activity"/>
    <property type="evidence" value="ECO:0007669"/>
    <property type="project" value="InterPro"/>
</dbReference>
<accession>A0AAE3FTT8</accession>
<dbReference type="PANTHER" id="PTHR43471:SF1">
    <property type="entry name" value="ABC TRANSPORTER PERMEASE PROTEIN NOSY-RELATED"/>
    <property type="match status" value="1"/>
</dbReference>
<comment type="caution">
    <text evidence="2">The sequence shown here is derived from an EMBL/GenBank/DDBJ whole genome shotgun (WGS) entry which is preliminary data.</text>
</comment>
<keyword evidence="1" id="KW-1133">Transmembrane helix</keyword>
<feature type="transmembrane region" description="Helical" evidence="1">
    <location>
        <begin position="51"/>
        <end position="76"/>
    </location>
</feature>
<keyword evidence="3" id="KW-1185">Reference proteome</keyword>
<protein>
    <submittedName>
        <fullName evidence="2">ABC transporter permease</fullName>
    </submittedName>
</protein>
<organism evidence="2 3">
    <name type="scientific">Natranaeroarchaeum aerophilus</name>
    <dbReference type="NCBI Taxonomy" id="2917711"/>
    <lineage>
        <taxon>Archaea</taxon>
        <taxon>Methanobacteriati</taxon>
        <taxon>Methanobacteriota</taxon>
        <taxon>Stenosarchaea group</taxon>
        <taxon>Halobacteria</taxon>
        <taxon>Halobacteriales</taxon>
        <taxon>Natronoarchaeaceae</taxon>
        <taxon>Natranaeroarchaeum</taxon>
    </lineage>
</organism>
<evidence type="ECO:0000313" key="3">
    <source>
        <dbReference type="Proteomes" id="UP001202674"/>
    </source>
</evidence>
<feature type="transmembrane region" description="Helical" evidence="1">
    <location>
        <begin position="18"/>
        <end position="39"/>
    </location>
</feature>
<dbReference type="RefSeq" id="WP_250598697.1">
    <property type="nucleotide sequence ID" value="NZ_JAKRVY010000016.1"/>
</dbReference>
<proteinExistence type="predicted"/>
<keyword evidence="1" id="KW-0812">Transmembrane</keyword>
<feature type="transmembrane region" description="Helical" evidence="1">
    <location>
        <begin position="272"/>
        <end position="293"/>
    </location>
</feature>
<dbReference type="Proteomes" id="UP001202674">
    <property type="component" value="Unassembled WGS sequence"/>
</dbReference>
<dbReference type="PANTHER" id="PTHR43471">
    <property type="entry name" value="ABC TRANSPORTER PERMEASE"/>
    <property type="match status" value="1"/>
</dbReference>
<evidence type="ECO:0000256" key="1">
    <source>
        <dbReference type="SAM" id="Phobius"/>
    </source>
</evidence>
<dbReference type="Pfam" id="PF12679">
    <property type="entry name" value="ABC2_membrane_2"/>
    <property type="match status" value="1"/>
</dbReference>
<reference evidence="2 3" key="1">
    <citation type="journal article" date="2022" name="Syst. Appl. Microbiol.">
        <title>Natronocalculus amylovorans gen. nov., sp. nov., and Natranaeroarchaeum aerophilus sp. nov., dominant culturable amylolytic natronoarchaea from hypersaline soda lakes in southwestern Siberia.</title>
        <authorList>
            <person name="Sorokin D.Y."/>
            <person name="Elcheninov A.G."/>
            <person name="Khizhniak T.V."/>
            <person name="Koenen M."/>
            <person name="Bale N.J."/>
            <person name="Damste J.S.S."/>
            <person name="Kublanov I.V."/>
        </authorList>
    </citation>
    <scope>NUCLEOTIDE SEQUENCE [LARGE SCALE GENOMIC DNA]</scope>
    <source>
        <strain evidence="2 3">AArc-St1-1</strain>
    </source>
</reference>
<sequence>MSWQLVARKDFEDAIRSWMLWAIISVFVTLMVIVTAGANANTEGAPEFAEFVNFFTTLGGELLIPLTALMVGYLAITGERQSGSLRLLFGLTHDRRDVMIGKLTSRAGVMVIAALVTCVTAGVMGIVLGSPVPLDTFLVFTGFTVLLALSFIGIAIGVSARSATRMRSMGGVIGSYVLFVVLWQPIVAGIHYLSYGELAGLEPPEWYLFAKLLNPIEAYRQAMMLLIDETVFGLFGWEFMVENLGEGAQDGSAELMLTNRVAGDLPIYLSEWAIVVVLLVWFVVPVALGYRAFENADLN</sequence>